<feature type="transmembrane region" description="Helical" evidence="1">
    <location>
        <begin position="505"/>
        <end position="526"/>
    </location>
</feature>
<feature type="transmembrane region" description="Helical" evidence="1">
    <location>
        <begin position="297"/>
        <end position="322"/>
    </location>
</feature>
<sequence length="533" mass="58995">MFGRWEILFFQYLKRDFKKIIFWVVGLGLFSAAFVPAFEEIAKGQGAFGFFETMQNPAMIAIVGPTPIETATEYTIGAMYSHEMLLFCSLFAMVVSILHVIGHTRKEEDLGLTELIRSFQVGRQANSLAVILETLLINAMLVIFIAVIMVSFGVETVTFEGAVLFAFSVGLSGVFGAVLALLVAQIMSTSAAATGVSLAVLGFLYILRGLTDIVNVSWSMLNPMGWLYLTFPFTENNWLPVGLELIFCFLLLCFALILEGKRDVGAGFIPEKEGRANAKASLLSVPGIFIRLNRGLIVSWLIAYLVLGAAYGAIYGDMASFLEGNDLLKLMFTFSGVTIEESFTAVIMMVMVSLVTILPLVLINRLFSYEKNLYLSQIHGTKVKRRDLYWTNIVLAVLVAVLGFLFTVGGLAGAALSVMQSQQMSFSDFLLIGFNLFPTILFFIGFAALVVGWIPRFGSLLYIYLAYAFFLNYFQNLVEFPTWLLNTSPQNWLPMIPLESFQLNIFATILVVSLVMMLVGGIGYGYRDRLEGA</sequence>
<feature type="transmembrane region" description="Helical" evidence="1">
    <location>
        <begin position="84"/>
        <end position="104"/>
    </location>
</feature>
<proteinExistence type="predicted"/>
<gene>
    <name evidence="2" type="ORF">NRE15_04170</name>
</gene>
<keyword evidence="1" id="KW-1133">Transmembrane helix</keyword>
<reference evidence="2 3" key="1">
    <citation type="submission" date="2022-08" db="EMBL/GenBank/DDBJ databases">
        <title>Aerococcaceae sp. nov isolated from spoiled eye mask.</title>
        <authorList>
            <person name="Zhou G."/>
            <person name="Xie X.-B."/>
            <person name="Shi Q.-S."/>
            <person name="Wang Y.-S."/>
            <person name="Wen X."/>
            <person name="Peng H."/>
            <person name="Yang X.-J."/>
            <person name="Tao H.-B."/>
            <person name="Huang X.-M."/>
        </authorList>
    </citation>
    <scope>NUCLEOTIDE SEQUENCE [LARGE SCALE GENOMIC DNA]</scope>
    <source>
        <strain evidence="3">DM20194951</strain>
    </source>
</reference>
<feature type="transmembrane region" description="Helical" evidence="1">
    <location>
        <begin position="461"/>
        <end position="485"/>
    </location>
</feature>
<organism evidence="2 3">
    <name type="scientific">Fundicoccus culcitae</name>
    <dbReference type="NCBI Taxonomy" id="2969821"/>
    <lineage>
        <taxon>Bacteria</taxon>
        <taxon>Bacillati</taxon>
        <taxon>Bacillota</taxon>
        <taxon>Bacilli</taxon>
        <taxon>Lactobacillales</taxon>
        <taxon>Aerococcaceae</taxon>
        <taxon>Fundicoccus</taxon>
    </lineage>
</organism>
<feature type="transmembrane region" description="Helical" evidence="1">
    <location>
        <begin position="388"/>
        <end position="417"/>
    </location>
</feature>
<dbReference type="RefSeq" id="WP_313794942.1">
    <property type="nucleotide sequence ID" value="NZ_CP102453.1"/>
</dbReference>
<keyword evidence="3" id="KW-1185">Reference proteome</keyword>
<feature type="transmembrane region" description="Helical" evidence="1">
    <location>
        <begin position="162"/>
        <end position="184"/>
    </location>
</feature>
<evidence type="ECO:0000313" key="2">
    <source>
        <dbReference type="EMBL" id="UUX35455.1"/>
    </source>
</evidence>
<name>A0ABY5PA14_9LACT</name>
<accession>A0ABY5PA14</accession>
<protein>
    <submittedName>
        <fullName evidence="2">Tetronasin resistance protein</fullName>
    </submittedName>
</protein>
<evidence type="ECO:0000256" key="1">
    <source>
        <dbReference type="SAM" id="Phobius"/>
    </source>
</evidence>
<feature type="transmembrane region" description="Helical" evidence="1">
    <location>
        <begin position="342"/>
        <end position="367"/>
    </location>
</feature>
<feature type="transmembrane region" description="Helical" evidence="1">
    <location>
        <begin position="238"/>
        <end position="258"/>
    </location>
</feature>
<dbReference type="Proteomes" id="UP001315967">
    <property type="component" value="Chromosome"/>
</dbReference>
<feature type="transmembrane region" description="Helical" evidence="1">
    <location>
        <begin position="125"/>
        <end position="150"/>
    </location>
</feature>
<evidence type="ECO:0000313" key="3">
    <source>
        <dbReference type="Proteomes" id="UP001315967"/>
    </source>
</evidence>
<keyword evidence="1" id="KW-0812">Transmembrane</keyword>
<dbReference type="EMBL" id="CP102453">
    <property type="protein sequence ID" value="UUX35455.1"/>
    <property type="molecule type" value="Genomic_DNA"/>
</dbReference>
<feature type="transmembrane region" description="Helical" evidence="1">
    <location>
        <begin position="429"/>
        <end position="454"/>
    </location>
</feature>
<keyword evidence="1" id="KW-0472">Membrane</keyword>
<feature type="transmembrane region" description="Helical" evidence="1">
    <location>
        <begin position="196"/>
        <end position="218"/>
    </location>
</feature>
<feature type="transmembrane region" description="Helical" evidence="1">
    <location>
        <begin position="20"/>
        <end position="38"/>
    </location>
</feature>